<dbReference type="GO" id="GO:0008173">
    <property type="term" value="F:RNA methyltransferase activity"/>
    <property type="evidence" value="ECO:0007669"/>
    <property type="project" value="InterPro"/>
</dbReference>
<dbReference type="InterPro" id="IPR018314">
    <property type="entry name" value="RsmB/NOL1/NOP2-like_CS"/>
</dbReference>
<dbReference type="PANTHER" id="PTHR22807">
    <property type="entry name" value="NOP2 YEAST -RELATED NOL1/NOP2/FMU SUN DOMAIN-CONTAINING"/>
    <property type="match status" value="1"/>
</dbReference>
<comment type="similarity">
    <text evidence="1 6">Belongs to the class I-like SAM-binding methyltransferase superfamily. RsmB/NOP family.</text>
</comment>
<proteinExistence type="inferred from homology"/>
<dbReference type="SMART" id="SM00359">
    <property type="entry name" value="PUA"/>
    <property type="match status" value="1"/>
</dbReference>
<dbReference type="CDD" id="cd02440">
    <property type="entry name" value="AdoMet_MTases"/>
    <property type="match status" value="1"/>
</dbReference>
<dbReference type="PROSITE" id="PS01153">
    <property type="entry name" value="NOL1_NOP2_SUN"/>
    <property type="match status" value="1"/>
</dbReference>
<feature type="domain" description="SAM-dependent MTase RsmB/NOP-type" evidence="7">
    <location>
        <begin position="134"/>
        <end position="433"/>
    </location>
</feature>
<evidence type="ECO:0000259" key="7">
    <source>
        <dbReference type="PROSITE" id="PS51686"/>
    </source>
</evidence>
<keyword evidence="2 6" id="KW-0489">Methyltransferase</keyword>
<keyword evidence="3 6" id="KW-0808">Transferase</keyword>
<feature type="binding site" evidence="6">
    <location>
        <position position="309"/>
    </location>
    <ligand>
        <name>S-adenosyl-L-methionine</name>
        <dbReference type="ChEBI" id="CHEBI:59789"/>
    </ligand>
</feature>
<protein>
    <submittedName>
        <fullName evidence="9">Methyltransferase NSUN6</fullName>
    </submittedName>
</protein>
<evidence type="ECO:0000256" key="1">
    <source>
        <dbReference type="ARBA" id="ARBA00007494"/>
    </source>
</evidence>
<dbReference type="Gene3D" id="2.30.130.10">
    <property type="entry name" value="PUA domain"/>
    <property type="match status" value="1"/>
</dbReference>
<accession>A0AAJ6QPS0</accession>
<sequence length="441" mass="48941">MKDAFKNCSVFRKQKDVADFLASQNAPGEFERLERWLAVPPQYTVLRVNTLRTTISDAKEKLRAYVDKCARSNGSYVVLEHPQLDDTLIVVSPKVPVSFAPCRRQLIVGLECGEAVLRGANVYIPGVLAAPGGLREGDMVAVYADVDQKCTRGLKRWYTGEKMFVGNGRAMVSRDEIFKNNVNSGIAVEVTQPIQQCPPLNRIHPEIMTLQNLPSVVCAKVLDPQPGQTVLDMCSAPGGKTTHLATLMKNTGTVIALDKAGARLEKTREKCELWNLTCVKCVVHDGTLPFSTNPDLADGPQTFDRILIDAPCSALGQRPRLQYRLNLRQVQSYPCVQRALLRAACELLKDDGYIVYSTCSINPAENEMVVSWAVNNLPLELVEQTPHLGSVGLRCEGLTDHQRKLLQRFDGAQEGDDFNVDTIGFFIAKFKKHIVQKEFVL</sequence>
<keyword evidence="5 6" id="KW-0694">RNA-binding</keyword>
<dbReference type="SUPFAM" id="SSF53335">
    <property type="entry name" value="S-adenosyl-L-methionine-dependent methyltransferases"/>
    <property type="match status" value="1"/>
</dbReference>
<dbReference type="PROSITE" id="PS50890">
    <property type="entry name" value="PUA"/>
    <property type="match status" value="1"/>
</dbReference>
<keyword evidence="4 6" id="KW-0949">S-adenosyl-L-methionine</keyword>
<organism evidence="8 9">
    <name type="scientific">Galendromus occidentalis</name>
    <name type="common">western predatory mite</name>
    <dbReference type="NCBI Taxonomy" id="34638"/>
    <lineage>
        <taxon>Eukaryota</taxon>
        <taxon>Metazoa</taxon>
        <taxon>Ecdysozoa</taxon>
        <taxon>Arthropoda</taxon>
        <taxon>Chelicerata</taxon>
        <taxon>Arachnida</taxon>
        <taxon>Acari</taxon>
        <taxon>Parasitiformes</taxon>
        <taxon>Mesostigmata</taxon>
        <taxon>Gamasina</taxon>
        <taxon>Phytoseioidea</taxon>
        <taxon>Phytoseiidae</taxon>
        <taxon>Typhlodrominae</taxon>
        <taxon>Galendromus</taxon>
    </lineage>
</organism>
<evidence type="ECO:0000256" key="2">
    <source>
        <dbReference type="ARBA" id="ARBA00022603"/>
    </source>
</evidence>
<dbReference type="InterPro" id="IPR023267">
    <property type="entry name" value="RCMT"/>
</dbReference>
<dbReference type="GO" id="GO:0003723">
    <property type="term" value="F:RNA binding"/>
    <property type="evidence" value="ECO:0007669"/>
    <property type="project" value="UniProtKB-UniRule"/>
</dbReference>
<dbReference type="KEGG" id="goe:100903111"/>
<dbReference type="AlphaFoldDB" id="A0AAJ6QPS0"/>
<keyword evidence="8" id="KW-1185">Reference proteome</keyword>
<dbReference type="InterPro" id="IPR029063">
    <property type="entry name" value="SAM-dependent_MTases_sf"/>
</dbReference>
<dbReference type="PANTHER" id="PTHR22807:SF34">
    <property type="entry name" value="TRNA (CYTOSINE(72)-C(5))-METHYLTRANSFERASE NSUN6"/>
    <property type="match status" value="1"/>
</dbReference>
<dbReference type="PRINTS" id="PR02008">
    <property type="entry name" value="RCMTFAMILY"/>
</dbReference>
<dbReference type="InterPro" id="IPR049560">
    <property type="entry name" value="MeTrfase_RsmB-F_NOP2_cat"/>
</dbReference>
<dbReference type="RefSeq" id="XP_003739882.1">
    <property type="nucleotide sequence ID" value="XM_003739834.1"/>
</dbReference>
<dbReference type="SUPFAM" id="SSF88697">
    <property type="entry name" value="PUA domain-like"/>
    <property type="match status" value="1"/>
</dbReference>
<evidence type="ECO:0000256" key="6">
    <source>
        <dbReference type="PROSITE-ProRule" id="PRU01023"/>
    </source>
</evidence>
<feature type="active site" description="Nucleophile" evidence="6">
    <location>
        <position position="359"/>
    </location>
</feature>
<evidence type="ECO:0000256" key="3">
    <source>
        <dbReference type="ARBA" id="ARBA00022679"/>
    </source>
</evidence>
<dbReference type="Proteomes" id="UP000694867">
    <property type="component" value="Unplaced"/>
</dbReference>
<dbReference type="InterPro" id="IPR001678">
    <property type="entry name" value="MeTrfase_RsmB-F_NOP2_dom"/>
</dbReference>
<dbReference type="Pfam" id="PF01189">
    <property type="entry name" value="Methyltr_RsmB-F"/>
    <property type="match status" value="1"/>
</dbReference>
<evidence type="ECO:0000256" key="4">
    <source>
        <dbReference type="ARBA" id="ARBA00022691"/>
    </source>
</evidence>
<evidence type="ECO:0000256" key="5">
    <source>
        <dbReference type="ARBA" id="ARBA00022884"/>
    </source>
</evidence>
<gene>
    <name evidence="9" type="primary">LOC100903111</name>
</gene>
<dbReference type="InterPro" id="IPR002478">
    <property type="entry name" value="PUA"/>
</dbReference>
<feature type="binding site" evidence="6">
    <location>
        <begin position="234"/>
        <end position="240"/>
    </location>
    <ligand>
        <name>S-adenosyl-L-methionine</name>
        <dbReference type="ChEBI" id="CHEBI:59789"/>
    </ligand>
</feature>
<feature type="binding site" evidence="6">
    <location>
        <position position="258"/>
    </location>
    <ligand>
        <name>S-adenosyl-L-methionine</name>
        <dbReference type="ChEBI" id="CHEBI:59789"/>
    </ligand>
</feature>
<dbReference type="Gene3D" id="3.40.50.150">
    <property type="entry name" value="Vaccinia Virus protein VP39"/>
    <property type="match status" value="1"/>
</dbReference>
<evidence type="ECO:0000313" key="9">
    <source>
        <dbReference type="RefSeq" id="XP_003739882.1"/>
    </source>
</evidence>
<dbReference type="Pfam" id="PF01472">
    <property type="entry name" value="PUA"/>
    <property type="match status" value="1"/>
</dbReference>
<dbReference type="InterPro" id="IPR015947">
    <property type="entry name" value="PUA-like_sf"/>
</dbReference>
<evidence type="ECO:0000313" key="8">
    <source>
        <dbReference type="Proteomes" id="UP000694867"/>
    </source>
</evidence>
<feature type="binding site" evidence="6">
    <location>
        <position position="285"/>
    </location>
    <ligand>
        <name>S-adenosyl-L-methionine</name>
        <dbReference type="ChEBI" id="CHEBI:59789"/>
    </ligand>
</feature>
<dbReference type="GeneID" id="100903111"/>
<dbReference type="GO" id="GO:0001510">
    <property type="term" value="P:RNA methylation"/>
    <property type="evidence" value="ECO:0007669"/>
    <property type="project" value="InterPro"/>
</dbReference>
<dbReference type="InterPro" id="IPR036974">
    <property type="entry name" value="PUA_sf"/>
</dbReference>
<dbReference type="CDD" id="cd21150">
    <property type="entry name" value="PUA_NSun6-like"/>
    <property type="match status" value="1"/>
</dbReference>
<dbReference type="PROSITE" id="PS51686">
    <property type="entry name" value="SAM_MT_RSMB_NOP"/>
    <property type="match status" value="1"/>
</dbReference>
<reference evidence="9" key="1">
    <citation type="submission" date="2025-08" db="UniProtKB">
        <authorList>
            <consortium name="RefSeq"/>
        </authorList>
    </citation>
    <scope>IDENTIFICATION</scope>
</reference>
<name>A0AAJ6QPS0_9ACAR</name>